<dbReference type="RefSeq" id="WP_144864563.1">
    <property type="nucleotide sequence ID" value="NZ_LR213782.1"/>
</dbReference>
<dbReference type="Proteomes" id="UP000320055">
    <property type="component" value="Unassembled WGS sequence"/>
</dbReference>
<reference evidence="5 6" key="1">
    <citation type="submission" date="2019-01" db="EMBL/GenBank/DDBJ databases">
        <authorList>
            <person name="Brito A."/>
        </authorList>
    </citation>
    <scope>NUCLEOTIDE SEQUENCE [LARGE SCALE GENOMIC DNA]</scope>
    <source>
        <strain evidence="5">1</strain>
    </source>
</reference>
<proteinExistence type="predicted"/>
<evidence type="ECO:0000313" key="6">
    <source>
        <dbReference type="Proteomes" id="UP000320055"/>
    </source>
</evidence>
<accession>A0A563VQB6</accession>
<dbReference type="OrthoDB" id="9791143at2"/>
<keyword evidence="1" id="KW-0805">Transcription regulation</keyword>
<dbReference type="PROSITE" id="PS51118">
    <property type="entry name" value="HTH_HXLR"/>
    <property type="match status" value="1"/>
</dbReference>
<dbReference type="EMBL" id="CAACVJ010000124">
    <property type="protein sequence ID" value="VEP13623.1"/>
    <property type="molecule type" value="Genomic_DNA"/>
</dbReference>
<feature type="domain" description="HTH hxlR-type" evidence="4">
    <location>
        <begin position="22"/>
        <end position="119"/>
    </location>
</feature>
<gene>
    <name evidence="5" type="ORF">H1P_210004</name>
</gene>
<dbReference type="GO" id="GO:0003677">
    <property type="term" value="F:DNA binding"/>
    <property type="evidence" value="ECO:0007669"/>
    <property type="project" value="UniProtKB-KW"/>
</dbReference>
<keyword evidence="3" id="KW-0804">Transcription</keyword>
<sequence length="119" mass="13798">MRKKTSFSQEQKISDRTIINAQPKVAYIVEHTLGCKWMLKVLYLIRSGINRPGAMTRAVDGLTTKVLNERLSDLLNFGIVNKVSYPEIPPRVEYEFTEFGLHFIKILDTIDKLEEFRHS</sequence>
<protein>
    <submittedName>
        <fullName evidence="5">Transcriptional regulatory protein MarR family</fullName>
    </submittedName>
</protein>
<dbReference type="AlphaFoldDB" id="A0A563VQB6"/>
<dbReference type="Pfam" id="PF01638">
    <property type="entry name" value="HxlR"/>
    <property type="match status" value="1"/>
</dbReference>
<evidence type="ECO:0000259" key="4">
    <source>
        <dbReference type="PROSITE" id="PS51118"/>
    </source>
</evidence>
<dbReference type="Gene3D" id="1.10.10.10">
    <property type="entry name" value="Winged helix-like DNA-binding domain superfamily/Winged helix DNA-binding domain"/>
    <property type="match status" value="1"/>
</dbReference>
<dbReference type="PANTHER" id="PTHR33204">
    <property type="entry name" value="TRANSCRIPTIONAL REGULATOR, MARR FAMILY"/>
    <property type="match status" value="1"/>
</dbReference>
<dbReference type="InterPro" id="IPR036388">
    <property type="entry name" value="WH-like_DNA-bd_sf"/>
</dbReference>
<dbReference type="PANTHER" id="PTHR33204:SF37">
    <property type="entry name" value="HTH-TYPE TRANSCRIPTIONAL REGULATOR YODB"/>
    <property type="match status" value="1"/>
</dbReference>
<organism evidence="5 6">
    <name type="scientific">Hyella patelloides LEGE 07179</name>
    <dbReference type="NCBI Taxonomy" id="945734"/>
    <lineage>
        <taxon>Bacteria</taxon>
        <taxon>Bacillati</taxon>
        <taxon>Cyanobacteriota</taxon>
        <taxon>Cyanophyceae</taxon>
        <taxon>Pleurocapsales</taxon>
        <taxon>Hyellaceae</taxon>
        <taxon>Hyella</taxon>
    </lineage>
</organism>
<evidence type="ECO:0000313" key="5">
    <source>
        <dbReference type="EMBL" id="VEP13623.1"/>
    </source>
</evidence>
<dbReference type="InterPro" id="IPR036390">
    <property type="entry name" value="WH_DNA-bd_sf"/>
</dbReference>
<evidence type="ECO:0000256" key="2">
    <source>
        <dbReference type="ARBA" id="ARBA00023125"/>
    </source>
</evidence>
<dbReference type="SUPFAM" id="SSF46785">
    <property type="entry name" value="Winged helix' DNA-binding domain"/>
    <property type="match status" value="1"/>
</dbReference>
<keyword evidence="6" id="KW-1185">Reference proteome</keyword>
<evidence type="ECO:0000256" key="3">
    <source>
        <dbReference type="ARBA" id="ARBA00023163"/>
    </source>
</evidence>
<name>A0A563VQB6_9CYAN</name>
<evidence type="ECO:0000256" key="1">
    <source>
        <dbReference type="ARBA" id="ARBA00023015"/>
    </source>
</evidence>
<keyword evidence="2" id="KW-0238">DNA-binding</keyword>
<dbReference type="InterPro" id="IPR002577">
    <property type="entry name" value="HTH_HxlR"/>
</dbReference>